<dbReference type="GO" id="GO:0016787">
    <property type="term" value="F:hydrolase activity"/>
    <property type="evidence" value="ECO:0007669"/>
    <property type="project" value="UniProtKB-KW"/>
</dbReference>
<dbReference type="Proteomes" id="UP000251120">
    <property type="component" value="Chromosome"/>
</dbReference>
<evidence type="ECO:0000313" key="5">
    <source>
        <dbReference type="EMBL" id="QIW11424.1"/>
    </source>
</evidence>
<dbReference type="InterPro" id="IPR050565">
    <property type="entry name" value="LYPA1-2/EST-like"/>
</dbReference>
<dbReference type="Gene3D" id="3.40.50.1820">
    <property type="entry name" value="alpha/beta hydrolase"/>
    <property type="match status" value="1"/>
</dbReference>
<evidence type="ECO:0000313" key="7">
    <source>
        <dbReference type="Proteomes" id="UP000681131"/>
    </source>
</evidence>
<sequence length="221" mass="24579">MNYEIVESKLDTKYCIIWLHGLGADGHDFVDIVGHLNISLDHVRFIFPHADVMPVTINMGMQMRAWYDIKSLDANSLNRVVDVEGINNSIIQLNKLIDVQISEGISSENVVLAGFSQGGVIATYTMLTSSRKLGGLMALSTYLPAWSDFKDQITDTNTDTPIIVCHGINDQVLPEVLGKDLSDKLNENGFKNNYKSYLGMEHSVCPEEIKDVSNFLQGIIK</sequence>
<dbReference type="InterPro" id="IPR029058">
    <property type="entry name" value="AB_hydrolase_fold"/>
</dbReference>
<dbReference type="KEGG" id="fad:CDH04_01610"/>
<dbReference type="PANTHER" id="PTHR10655">
    <property type="entry name" value="LYSOPHOSPHOLIPASE-RELATED"/>
    <property type="match status" value="1"/>
</dbReference>
<evidence type="ECO:0000259" key="3">
    <source>
        <dbReference type="Pfam" id="PF02230"/>
    </source>
</evidence>
<reference evidence="5 7" key="2">
    <citation type="submission" date="2019-08" db="EMBL/GenBank/DDBJ databases">
        <title>Complete genome sequences of Francisella adeliensis (FSC1325 and FSC1326).</title>
        <authorList>
            <person name="Ohrman C."/>
            <person name="Uneklint I."/>
            <person name="Vallesi A."/>
            <person name="Karlsson L."/>
            <person name="Sjodin A."/>
        </authorList>
    </citation>
    <scope>NUCLEOTIDE SEQUENCE [LARGE SCALE GENOMIC DNA]</scope>
    <source>
        <strain evidence="5 7">FSC1325</strain>
    </source>
</reference>
<dbReference type="SUPFAM" id="SSF53474">
    <property type="entry name" value="alpha/beta-Hydrolases"/>
    <property type="match status" value="1"/>
</dbReference>
<comment type="similarity">
    <text evidence="1">Belongs to the AB hydrolase superfamily. AB hydrolase 2 family.</text>
</comment>
<dbReference type="EMBL" id="CP043424">
    <property type="protein sequence ID" value="QIW11424.1"/>
    <property type="molecule type" value="Genomic_DNA"/>
</dbReference>
<keyword evidence="2" id="KW-0378">Hydrolase</keyword>
<dbReference type="PANTHER" id="PTHR10655:SF17">
    <property type="entry name" value="LYSOPHOSPHOLIPASE-LIKE PROTEIN 1"/>
    <property type="match status" value="1"/>
</dbReference>
<accession>A0A2Z4XWV8</accession>
<reference evidence="4 6" key="1">
    <citation type="submission" date="2017-06" db="EMBL/GenBank/DDBJ databases">
        <title>Complete genome of Francisella adeliensis.</title>
        <authorList>
            <person name="Vallesi A."/>
            <person name="Sjodin A."/>
        </authorList>
    </citation>
    <scope>NUCLEOTIDE SEQUENCE [LARGE SCALE GENOMIC DNA]</scope>
    <source>
        <strain evidence="4 6">FDC440</strain>
    </source>
</reference>
<gene>
    <name evidence="4" type="ORF">CDH04_01610</name>
    <name evidence="5" type="ORF">FZC43_01615</name>
</gene>
<dbReference type="Proteomes" id="UP000681131">
    <property type="component" value="Chromosome"/>
</dbReference>
<proteinExistence type="inferred from homology"/>
<evidence type="ECO:0000313" key="6">
    <source>
        <dbReference type="Proteomes" id="UP000251120"/>
    </source>
</evidence>
<evidence type="ECO:0000256" key="1">
    <source>
        <dbReference type="ARBA" id="ARBA00006499"/>
    </source>
</evidence>
<dbReference type="Pfam" id="PF02230">
    <property type="entry name" value="Abhydrolase_2"/>
    <property type="match status" value="1"/>
</dbReference>
<dbReference type="OrthoDB" id="9801763at2"/>
<dbReference type="EMBL" id="CP021781">
    <property type="protein sequence ID" value="AXA33196.1"/>
    <property type="molecule type" value="Genomic_DNA"/>
</dbReference>
<dbReference type="InterPro" id="IPR003140">
    <property type="entry name" value="PLipase/COase/thioEstase"/>
</dbReference>
<evidence type="ECO:0000313" key="4">
    <source>
        <dbReference type="EMBL" id="AXA33196.1"/>
    </source>
</evidence>
<name>A0A2Z4XWV8_9GAMM</name>
<dbReference type="AlphaFoldDB" id="A0A2Z4XWV8"/>
<dbReference type="RefSeq" id="WP_112869369.1">
    <property type="nucleotide sequence ID" value="NZ_CP021781.1"/>
</dbReference>
<evidence type="ECO:0000256" key="2">
    <source>
        <dbReference type="ARBA" id="ARBA00022801"/>
    </source>
</evidence>
<keyword evidence="7" id="KW-1185">Reference proteome</keyword>
<organism evidence="4 6">
    <name type="scientific">Francisella adeliensis</name>
    <dbReference type="NCBI Taxonomy" id="2007306"/>
    <lineage>
        <taxon>Bacteria</taxon>
        <taxon>Pseudomonadati</taxon>
        <taxon>Pseudomonadota</taxon>
        <taxon>Gammaproteobacteria</taxon>
        <taxon>Thiotrichales</taxon>
        <taxon>Francisellaceae</taxon>
        <taxon>Francisella</taxon>
    </lineage>
</organism>
<feature type="domain" description="Phospholipase/carboxylesterase/thioesterase" evidence="3">
    <location>
        <begin position="3"/>
        <end position="217"/>
    </location>
</feature>
<protein>
    <submittedName>
        <fullName evidence="4">Carboxylesterase</fullName>
    </submittedName>
</protein>